<dbReference type="EMBL" id="JANPWB010000009">
    <property type="protein sequence ID" value="KAJ1150973.1"/>
    <property type="molecule type" value="Genomic_DNA"/>
</dbReference>
<comment type="caution">
    <text evidence="1">The sequence shown here is derived from an EMBL/GenBank/DDBJ whole genome shotgun (WGS) entry which is preliminary data.</text>
</comment>
<dbReference type="AlphaFoldDB" id="A0AAV7RJ49"/>
<evidence type="ECO:0000313" key="2">
    <source>
        <dbReference type="Proteomes" id="UP001066276"/>
    </source>
</evidence>
<evidence type="ECO:0000313" key="1">
    <source>
        <dbReference type="EMBL" id="KAJ1150973.1"/>
    </source>
</evidence>
<reference evidence="1" key="1">
    <citation type="journal article" date="2022" name="bioRxiv">
        <title>Sequencing and chromosome-scale assembly of the giantPleurodeles waltlgenome.</title>
        <authorList>
            <person name="Brown T."/>
            <person name="Elewa A."/>
            <person name="Iarovenko S."/>
            <person name="Subramanian E."/>
            <person name="Araus A.J."/>
            <person name="Petzold A."/>
            <person name="Susuki M."/>
            <person name="Suzuki K.-i.T."/>
            <person name="Hayashi T."/>
            <person name="Toyoda A."/>
            <person name="Oliveira C."/>
            <person name="Osipova E."/>
            <person name="Leigh N.D."/>
            <person name="Simon A."/>
            <person name="Yun M.H."/>
        </authorList>
    </citation>
    <scope>NUCLEOTIDE SEQUENCE</scope>
    <source>
        <strain evidence="1">20211129_DDA</strain>
        <tissue evidence="1">Liver</tissue>
    </source>
</reference>
<name>A0AAV7RJ49_PLEWA</name>
<proteinExistence type="predicted"/>
<organism evidence="1 2">
    <name type="scientific">Pleurodeles waltl</name>
    <name type="common">Iberian ribbed newt</name>
    <dbReference type="NCBI Taxonomy" id="8319"/>
    <lineage>
        <taxon>Eukaryota</taxon>
        <taxon>Metazoa</taxon>
        <taxon>Chordata</taxon>
        <taxon>Craniata</taxon>
        <taxon>Vertebrata</taxon>
        <taxon>Euteleostomi</taxon>
        <taxon>Amphibia</taxon>
        <taxon>Batrachia</taxon>
        <taxon>Caudata</taxon>
        <taxon>Salamandroidea</taxon>
        <taxon>Salamandridae</taxon>
        <taxon>Pleurodelinae</taxon>
        <taxon>Pleurodeles</taxon>
    </lineage>
</organism>
<dbReference type="Proteomes" id="UP001066276">
    <property type="component" value="Chromosome 5"/>
</dbReference>
<gene>
    <name evidence="1" type="ORF">NDU88_003760</name>
</gene>
<sequence>MRHRSALLNNPVFLTEEYRKGTNITTYYAALVKRNLVAILKRFEVRSLKFQDKMSRIPNVGGELRH</sequence>
<keyword evidence="2" id="KW-1185">Reference proteome</keyword>
<accession>A0AAV7RJ49</accession>
<protein>
    <submittedName>
        <fullName evidence="1">Uncharacterized protein</fullName>
    </submittedName>
</protein>